<feature type="transmembrane region" description="Helical" evidence="1">
    <location>
        <begin position="100"/>
        <end position="122"/>
    </location>
</feature>
<reference evidence="2 3" key="1">
    <citation type="submission" date="2021-03" db="EMBL/GenBank/DDBJ databases">
        <authorList>
            <person name="Grouzdev D.S."/>
        </authorList>
    </citation>
    <scope>NUCLEOTIDE SEQUENCE [LARGE SCALE GENOMIC DNA]</scope>
    <source>
        <strain evidence="2 3">M50-1</strain>
    </source>
</reference>
<keyword evidence="3" id="KW-1185">Reference proteome</keyword>
<accession>A0ABS4D4V4</accession>
<proteinExistence type="predicted"/>
<protein>
    <recommendedName>
        <fullName evidence="4">Peptidase M48 domain-containing protein</fullName>
    </recommendedName>
</protein>
<dbReference type="Proteomes" id="UP001193081">
    <property type="component" value="Unassembled WGS sequence"/>
</dbReference>
<evidence type="ECO:0000256" key="1">
    <source>
        <dbReference type="SAM" id="Phobius"/>
    </source>
</evidence>
<keyword evidence="1" id="KW-0812">Transmembrane</keyword>
<keyword evidence="1" id="KW-1133">Transmembrane helix</keyword>
<dbReference type="EMBL" id="SIJK02000002">
    <property type="protein sequence ID" value="MBP1464465.1"/>
    <property type="molecule type" value="Genomic_DNA"/>
</dbReference>
<feature type="transmembrane region" description="Helical" evidence="1">
    <location>
        <begin position="673"/>
        <end position="699"/>
    </location>
</feature>
<feature type="transmembrane region" description="Helical" evidence="1">
    <location>
        <begin position="413"/>
        <end position="436"/>
    </location>
</feature>
<evidence type="ECO:0000313" key="3">
    <source>
        <dbReference type="Proteomes" id="UP001193081"/>
    </source>
</evidence>
<gene>
    <name evidence="2" type="ORF">EYB53_001970</name>
</gene>
<feature type="transmembrane region" description="Helical" evidence="1">
    <location>
        <begin position="468"/>
        <end position="490"/>
    </location>
</feature>
<name>A0ABS4D4V4_9CHLR</name>
<feature type="transmembrane region" description="Helical" evidence="1">
    <location>
        <begin position="496"/>
        <end position="517"/>
    </location>
</feature>
<evidence type="ECO:0008006" key="4">
    <source>
        <dbReference type="Google" id="ProtNLM"/>
    </source>
</evidence>
<feature type="transmembrane region" description="Helical" evidence="1">
    <location>
        <begin position="269"/>
        <end position="288"/>
    </location>
</feature>
<feature type="transmembrane region" description="Helical" evidence="1">
    <location>
        <begin position="549"/>
        <end position="566"/>
    </location>
</feature>
<feature type="transmembrane region" description="Helical" evidence="1">
    <location>
        <begin position="240"/>
        <end position="263"/>
    </location>
</feature>
<evidence type="ECO:0000313" key="2">
    <source>
        <dbReference type="EMBL" id="MBP1464465.1"/>
    </source>
</evidence>
<feature type="transmembrane region" description="Helical" evidence="1">
    <location>
        <begin position="719"/>
        <end position="739"/>
    </location>
</feature>
<feature type="transmembrane region" description="Helical" evidence="1">
    <location>
        <begin position="586"/>
        <end position="614"/>
    </location>
</feature>
<comment type="caution">
    <text evidence="2">The sequence shown here is derived from an EMBL/GenBank/DDBJ whole genome shotgun (WGS) entry which is preliminary data.</text>
</comment>
<keyword evidence="1" id="KW-0472">Membrane</keyword>
<sequence>MKTEATDEPAFEALRQLPPETDARFLMFVTAAIFLTVHIALMLTTALGLLEPALQAQIASIQLTNETIPPGGSMLDLTLEERLVFAAQQRELALQALYGLWPSFVMPLATLLLFFLVTRTVYVTHPSRILRRYAKNSLALAELPWLAQEFAEVGVQGIQRIHLVPRQKGSAIAERVFGRRSAHELLIFGKASLIERLQPVIFLQKMWALPGFRASVLHELAHVQNGDVYRGYLSLAVWQAFVGLVVVPGSCLVLGFMIWSGAFLTLVPLLLRIGVLVAVAWAIWASLLRVREHYADWWATYHLPTGYAYLLHEPEHKAPTSWIRALIHRISRIWSNHPSGSDRRQIIHDPRPLFRVSADLALLAGVAFALVVVGIALVFLSLGMFISVGSSALTYSLVPAVGLPDGAEGFDPYALIVLLVGVFLPAVLILIIGTILPARFVTGVLGAQVLRDGLAHGQSTAIQAYFKLIFSASLFTVGFIAGLLILPFSFFAPVTALNFLIAFALALLFCGAIWFWMMYVRLLGTRWLTGSVSEICAGYRTVQRIATPALALLFWIFLPPMIGVIYTEQVVAQLPLEANRDDFVRYYLGGTALFPTFFFFLLFCGYVLLSLFILPKRKHVHRSEAASPPADRARLEPVAKPEPLDTQTPLVISGEERSSDQFRDRNPGNTSMLIIAIALGLFALACLLFTPLTLMMGLLSSPPVGESLLVQRLWRPVTLLIPLMCCLGSLFFGSVAVIIGRYKR</sequence>
<dbReference type="RefSeq" id="WP_135476194.1">
    <property type="nucleotide sequence ID" value="NZ_SIJK02000002.1"/>
</dbReference>
<organism evidence="2 3">
    <name type="scientific">Candidatus Chloroploca mongolica</name>
    <dbReference type="NCBI Taxonomy" id="2528176"/>
    <lineage>
        <taxon>Bacteria</taxon>
        <taxon>Bacillati</taxon>
        <taxon>Chloroflexota</taxon>
        <taxon>Chloroflexia</taxon>
        <taxon>Chloroflexales</taxon>
        <taxon>Chloroflexineae</taxon>
        <taxon>Oscillochloridaceae</taxon>
        <taxon>Candidatus Chloroploca</taxon>
    </lineage>
</organism>
<feature type="transmembrane region" description="Helical" evidence="1">
    <location>
        <begin position="360"/>
        <end position="393"/>
    </location>
</feature>
<feature type="transmembrane region" description="Helical" evidence="1">
    <location>
        <begin position="25"/>
        <end position="50"/>
    </location>
</feature>